<accession>A0A165X8K3</accession>
<keyword evidence="7" id="KW-1185">Reference proteome</keyword>
<feature type="transmembrane region" description="Helical" evidence="5">
    <location>
        <begin position="160"/>
        <end position="182"/>
    </location>
</feature>
<dbReference type="STRING" id="1314776.A0A165X8K3"/>
<evidence type="ECO:0000313" key="6">
    <source>
        <dbReference type="EMBL" id="KZT31938.1"/>
    </source>
</evidence>
<dbReference type="AlphaFoldDB" id="A0A165X8K3"/>
<dbReference type="InterPro" id="IPR000276">
    <property type="entry name" value="GPCR_Rhodpsn"/>
</dbReference>
<comment type="subcellular location">
    <subcellularLocation>
        <location evidence="1">Membrane</location>
        <topology evidence="1">Multi-pass membrane protein</topology>
    </subcellularLocation>
</comment>
<feature type="transmembrane region" description="Helical" evidence="5">
    <location>
        <begin position="37"/>
        <end position="64"/>
    </location>
</feature>
<keyword evidence="4 5" id="KW-0472">Membrane</keyword>
<dbReference type="PANTHER" id="PTHR23112">
    <property type="entry name" value="G PROTEIN-COUPLED RECEPTOR 157-RELATED"/>
    <property type="match status" value="1"/>
</dbReference>
<keyword evidence="3 5" id="KW-1133">Transmembrane helix</keyword>
<evidence type="ECO:0000313" key="7">
    <source>
        <dbReference type="Proteomes" id="UP000076798"/>
    </source>
</evidence>
<feature type="transmembrane region" description="Helical" evidence="5">
    <location>
        <begin position="213"/>
        <end position="234"/>
    </location>
</feature>
<dbReference type="Proteomes" id="UP000076798">
    <property type="component" value="Unassembled WGS sequence"/>
</dbReference>
<proteinExistence type="predicted"/>
<evidence type="ECO:0000256" key="4">
    <source>
        <dbReference type="ARBA" id="ARBA00023136"/>
    </source>
</evidence>
<sequence length="357" mass="40046">MCLSPPRVRLIMEATGVVPYAKLYHYSDARGTFTKDILIGLGFSVAAAILSTVSVFGLLCFIFWQTYRIVHKKDRYHFEWPTDLQLLFVSLLLFDLIQSIGAVLNIIWMLEKGVVEGPICTAQGVLRQLGQVGVALSILAIAIRTWGMIVKEWSRPPPELAVAIVVVIWVFTLLMSVLQLGVHKEVPFFGSTKYWCWISPQYGLTDSIAFSMAWIWLATVIEIVLYVSVAYTIYERRLPFNLGTLRPGGPRSMAKIAFQMTWYPVIYVVTVVPMSINRAWQLGFPNHPPPYPFTATALILFTLSGLFNVVLFTFTRPTLIPNAGSDHESPCIQATDISTLAFRELTEENSEDGTSVI</sequence>
<dbReference type="Gene3D" id="1.20.1070.10">
    <property type="entry name" value="Rhodopsin 7-helix transmembrane proteins"/>
    <property type="match status" value="1"/>
</dbReference>
<organism evidence="6 7">
    <name type="scientific">Sistotremastrum suecicum HHB10207 ss-3</name>
    <dbReference type="NCBI Taxonomy" id="1314776"/>
    <lineage>
        <taxon>Eukaryota</taxon>
        <taxon>Fungi</taxon>
        <taxon>Dikarya</taxon>
        <taxon>Basidiomycota</taxon>
        <taxon>Agaricomycotina</taxon>
        <taxon>Agaricomycetes</taxon>
        <taxon>Sistotremastrales</taxon>
        <taxon>Sistotremastraceae</taxon>
        <taxon>Sistotremastrum</taxon>
    </lineage>
</organism>
<feature type="transmembrane region" description="Helical" evidence="5">
    <location>
        <begin position="128"/>
        <end position="148"/>
    </location>
</feature>
<evidence type="ECO:0000256" key="5">
    <source>
        <dbReference type="SAM" id="Phobius"/>
    </source>
</evidence>
<dbReference type="GO" id="GO:0004930">
    <property type="term" value="F:G protein-coupled receptor activity"/>
    <property type="evidence" value="ECO:0007669"/>
    <property type="project" value="InterPro"/>
</dbReference>
<gene>
    <name evidence="6" type="ORF">SISSUDRAFT_633468</name>
</gene>
<feature type="transmembrane region" description="Helical" evidence="5">
    <location>
        <begin position="84"/>
        <end position="108"/>
    </location>
</feature>
<dbReference type="EMBL" id="KV428422">
    <property type="protein sequence ID" value="KZT31938.1"/>
    <property type="molecule type" value="Genomic_DNA"/>
</dbReference>
<keyword evidence="2 5" id="KW-0812">Transmembrane</keyword>
<reference evidence="6 7" key="1">
    <citation type="journal article" date="2016" name="Mol. Biol. Evol.">
        <title>Comparative Genomics of Early-Diverging Mushroom-Forming Fungi Provides Insights into the Origins of Lignocellulose Decay Capabilities.</title>
        <authorList>
            <person name="Nagy L.G."/>
            <person name="Riley R."/>
            <person name="Tritt A."/>
            <person name="Adam C."/>
            <person name="Daum C."/>
            <person name="Floudas D."/>
            <person name="Sun H."/>
            <person name="Yadav J.S."/>
            <person name="Pangilinan J."/>
            <person name="Larsson K.H."/>
            <person name="Matsuura K."/>
            <person name="Barry K."/>
            <person name="Labutti K."/>
            <person name="Kuo R."/>
            <person name="Ohm R.A."/>
            <person name="Bhattacharya S.S."/>
            <person name="Shirouzu T."/>
            <person name="Yoshinaga Y."/>
            <person name="Martin F.M."/>
            <person name="Grigoriev I.V."/>
            <person name="Hibbett D.S."/>
        </authorList>
    </citation>
    <scope>NUCLEOTIDE SEQUENCE [LARGE SCALE GENOMIC DNA]</scope>
    <source>
        <strain evidence="6 7">HHB10207 ss-3</strain>
    </source>
</reference>
<evidence type="ECO:0000256" key="1">
    <source>
        <dbReference type="ARBA" id="ARBA00004141"/>
    </source>
</evidence>
<dbReference type="GO" id="GO:0007189">
    <property type="term" value="P:adenylate cyclase-activating G protein-coupled receptor signaling pathway"/>
    <property type="evidence" value="ECO:0007669"/>
    <property type="project" value="TreeGrafter"/>
</dbReference>
<dbReference type="PANTHER" id="PTHR23112:SF37">
    <property type="entry name" value="G PROTEIN-COUPLED RECEPTOR GPR1"/>
    <property type="match status" value="1"/>
</dbReference>
<dbReference type="GO" id="GO:0005886">
    <property type="term" value="C:plasma membrane"/>
    <property type="evidence" value="ECO:0007669"/>
    <property type="project" value="TreeGrafter"/>
</dbReference>
<name>A0A165X8K3_9AGAM</name>
<evidence type="ECO:0000256" key="3">
    <source>
        <dbReference type="ARBA" id="ARBA00022989"/>
    </source>
</evidence>
<dbReference type="OrthoDB" id="100006at2759"/>
<protein>
    <recommendedName>
        <fullName evidence="8">G-protein coupled receptors family 1 profile domain-containing protein</fullName>
    </recommendedName>
</protein>
<evidence type="ECO:0000256" key="2">
    <source>
        <dbReference type="ARBA" id="ARBA00022692"/>
    </source>
</evidence>
<feature type="transmembrane region" description="Helical" evidence="5">
    <location>
        <begin position="291"/>
        <end position="314"/>
    </location>
</feature>
<feature type="transmembrane region" description="Helical" evidence="5">
    <location>
        <begin position="255"/>
        <end position="276"/>
    </location>
</feature>
<dbReference type="SUPFAM" id="SSF81321">
    <property type="entry name" value="Family A G protein-coupled receptor-like"/>
    <property type="match status" value="1"/>
</dbReference>
<dbReference type="Pfam" id="PF00001">
    <property type="entry name" value="7tm_1"/>
    <property type="match status" value="1"/>
</dbReference>
<evidence type="ECO:0008006" key="8">
    <source>
        <dbReference type="Google" id="ProtNLM"/>
    </source>
</evidence>